<comment type="catalytic activity">
    <reaction evidence="1 9">
        <text>Hydrolyzes Xaa-Pro-|- bonds to release unblocked, N-terminal dipeptides from substrates including Ala-Pro-|-p-nitroanilide and (sequentially) Tyr-Pro-|-Phe-Pro-|-Gly-Pro-|-Ile.</text>
        <dbReference type="EC" id="3.4.14.11"/>
    </reaction>
</comment>
<dbReference type="SMART" id="SM00939">
    <property type="entry name" value="PepX_C"/>
    <property type="match status" value="1"/>
</dbReference>
<reference evidence="13 14" key="1">
    <citation type="journal article" date="2015" name="Genome Announc.">
        <title>Expanding the biotechnology potential of lactobacilli through comparative genomics of 213 strains and associated genera.</title>
        <authorList>
            <person name="Sun Z."/>
            <person name="Harris H.M."/>
            <person name="McCann A."/>
            <person name="Guo C."/>
            <person name="Argimon S."/>
            <person name="Zhang W."/>
            <person name="Yang X."/>
            <person name="Jeffery I.B."/>
            <person name="Cooney J.C."/>
            <person name="Kagawa T.F."/>
            <person name="Liu W."/>
            <person name="Song Y."/>
            <person name="Salvetti E."/>
            <person name="Wrobel A."/>
            <person name="Rasinkangas P."/>
            <person name="Parkhill J."/>
            <person name="Rea M.C."/>
            <person name="O'Sullivan O."/>
            <person name="Ritari J."/>
            <person name="Douillard F.P."/>
            <person name="Paul Ross R."/>
            <person name="Yang R."/>
            <person name="Briner A.E."/>
            <person name="Felis G.E."/>
            <person name="de Vos W.M."/>
            <person name="Barrangou R."/>
            <person name="Klaenhammer T.R."/>
            <person name="Caufield P.W."/>
            <person name="Cui Y."/>
            <person name="Zhang H."/>
            <person name="O'Toole P.W."/>
        </authorList>
    </citation>
    <scope>NUCLEOTIDE SEQUENCE [LARGE SCALE GENOMIC DNA]</scope>
    <source>
        <strain evidence="13 14">DSM 20190</strain>
    </source>
</reference>
<dbReference type="InterPro" id="IPR013736">
    <property type="entry name" value="Xaa-Pro_dipept_C"/>
</dbReference>
<dbReference type="InterPro" id="IPR029058">
    <property type="entry name" value="AB_hydrolase_fold"/>
</dbReference>
<dbReference type="GO" id="GO:0004177">
    <property type="term" value="F:aminopeptidase activity"/>
    <property type="evidence" value="ECO:0007669"/>
    <property type="project" value="UniProtKB-KW"/>
</dbReference>
<dbReference type="STRING" id="1123500.GCA_000420365_00592"/>
<keyword evidence="5 9" id="KW-0031">Aminopeptidase</keyword>
<dbReference type="Proteomes" id="UP000051296">
    <property type="component" value="Unassembled WGS sequence"/>
</dbReference>
<dbReference type="PRINTS" id="PR00923">
    <property type="entry name" value="LACTOPTASE"/>
</dbReference>
<organism evidence="13 14">
    <name type="scientific">Weissella halotolerans DSM 20190</name>
    <dbReference type="NCBI Taxonomy" id="1123500"/>
    <lineage>
        <taxon>Bacteria</taxon>
        <taxon>Bacillati</taxon>
        <taxon>Bacillota</taxon>
        <taxon>Bacilli</taxon>
        <taxon>Lactobacillales</taxon>
        <taxon>Lactobacillaceae</taxon>
        <taxon>Weissella</taxon>
    </lineage>
</organism>
<feature type="active site" description="Charge relay system" evidence="9">
    <location>
        <position position="535"/>
    </location>
</feature>
<evidence type="ECO:0000313" key="13">
    <source>
        <dbReference type="EMBL" id="KRN32477.1"/>
    </source>
</evidence>
<gene>
    <name evidence="9" type="primary">pepX</name>
    <name evidence="13" type="ORF">IV68_GL000831</name>
</gene>
<keyword evidence="8 9" id="KW-0720">Serine protease</keyword>
<evidence type="ECO:0000256" key="9">
    <source>
        <dbReference type="HAMAP-Rule" id="MF_00698"/>
    </source>
</evidence>
<dbReference type="PATRIC" id="fig|1123500.6.peg.837"/>
<dbReference type="NCBIfam" id="NF003781">
    <property type="entry name" value="PRK05371.1-2"/>
    <property type="match status" value="1"/>
</dbReference>
<comment type="subcellular location">
    <subcellularLocation>
        <location evidence="9">Cytoplasm</location>
    </subcellularLocation>
</comment>
<dbReference type="InterPro" id="IPR000383">
    <property type="entry name" value="Xaa-Pro-like_dom"/>
</dbReference>
<comment type="caution">
    <text evidence="13">The sequence shown here is derived from an EMBL/GenBank/DDBJ whole genome shotgun (WGS) entry which is preliminary data.</text>
</comment>
<dbReference type="Gene3D" id="3.40.50.1820">
    <property type="entry name" value="alpha/beta hydrolase"/>
    <property type="match status" value="1"/>
</dbReference>
<dbReference type="InterPro" id="IPR036313">
    <property type="entry name" value="PepX_N_dom_sf"/>
</dbReference>
<dbReference type="HAMAP" id="MF_00698">
    <property type="entry name" value="Aminopeptidase_S15"/>
    <property type="match status" value="1"/>
</dbReference>
<protein>
    <recommendedName>
        <fullName evidence="9">Xaa-Pro dipeptidyl-peptidase</fullName>
        <ecNumber evidence="9">3.4.14.11</ecNumber>
    </recommendedName>
    <alternativeName>
        <fullName evidence="9">X-Pro dipeptidyl-peptidase</fullName>
    </alternativeName>
    <alternativeName>
        <fullName evidence="9">X-prolyl-dipeptidyl aminopeptidase</fullName>
        <shortName evidence="9">X-PDAP</shortName>
    </alternativeName>
</protein>
<dbReference type="GO" id="GO:0005737">
    <property type="term" value="C:cytoplasm"/>
    <property type="evidence" value="ECO:0007669"/>
    <property type="project" value="UniProtKB-SubCell"/>
</dbReference>
<evidence type="ECO:0000259" key="11">
    <source>
        <dbReference type="SMART" id="SM00939"/>
    </source>
</evidence>
<dbReference type="Gene3D" id="1.10.246.70">
    <property type="match status" value="1"/>
</dbReference>
<evidence type="ECO:0000259" key="12">
    <source>
        <dbReference type="SMART" id="SM00940"/>
    </source>
</evidence>
<evidence type="ECO:0000313" key="14">
    <source>
        <dbReference type="Proteomes" id="UP000051296"/>
    </source>
</evidence>
<name>A0A0R2G6Y3_9LACO</name>
<evidence type="ECO:0000256" key="4">
    <source>
        <dbReference type="ARBA" id="ARBA00011738"/>
    </source>
</evidence>
<dbReference type="SUPFAM" id="SSF81761">
    <property type="entry name" value="X-Prolyl dipeptidyl aminopeptidase PepX, N-terminal domain"/>
    <property type="match status" value="1"/>
</dbReference>
<dbReference type="GO" id="GO:0008236">
    <property type="term" value="F:serine-type peptidase activity"/>
    <property type="evidence" value="ECO:0007669"/>
    <property type="project" value="UniProtKB-KW"/>
</dbReference>
<dbReference type="InterPro" id="IPR005674">
    <property type="entry name" value="CocE/Ser_esterase"/>
</dbReference>
<dbReference type="EMBL" id="JQAX01000002">
    <property type="protein sequence ID" value="KRN32477.1"/>
    <property type="molecule type" value="Genomic_DNA"/>
</dbReference>
<dbReference type="NCBIfam" id="TIGR00976">
    <property type="entry name" value="CocE_NonD"/>
    <property type="match status" value="1"/>
</dbReference>
<dbReference type="eggNOG" id="COG2936">
    <property type="taxonomic scope" value="Bacteria"/>
</dbReference>
<dbReference type="InterPro" id="IPR008252">
    <property type="entry name" value="Pept_S15_Xpro"/>
</dbReference>
<feature type="active site" description="Charge relay system" evidence="9">
    <location>
        <position position="504"/>
    </location>
</feature>
<evidence type="ECO:0000256" key="3">
    <source>
        <dbReference type="ARBA" id="ARBA00010819"/>
    </source>
</evidence>
<dbReference type="SUPFAM" id="SSF49785">
    <property type="entry name" value="Galactose-binding domain-like"/>
    <property type="match status" value="1"/>
</dbReference>
<feature type="active site" description="Charge relay system" evidence="9">
    <location>
        <position position="384"/>
    </location>
</feature>
<keyword evidence="14" id="KW-1185">Reference proteome</keyword>
<dbReference type="Pfam" id="PF08530">
    <property type="entry name" value="PepX_C"/>
    <property type="match status" value="1"/>
</dbReference>
<dbReference type="InParanoid" id="A0A0R2G6Y3"/>
<dbReference type="Pfam" id="PF09168">
    <property type="entry name" value="PepX_N"/>
    <property type="match status" value="1"/>
</dbReference>
<keyword evidence="9" id="KW-0963">Cytoplasm</keyword>
<dbReference type="GO" id="GO:0008239">
    <property type="term" value="F:dipeptidyl-peptidase activity"/>
    <property type="evidence" value="ECO:0007669"/>
    <property type="project" value="UniProtKB-UniRule"/>
</dbReference>
<feature type="domain" description="Xaa-Pro dipeptidyl-peptidase C-terminal" evidence="11">
    <location>
        <begin position="551"/>
        <end position="815"/>
    </location>
</feature>
<evidence type="ECO:0000256" key="1">
    <source>
        <dbReference type="ARBA" id="ARBA00000123"/>
    </source>
</evidence>
<dbReference type="SMART" id="SM00940">
    <property type="entry name" value="PepX_N"/>
    <property type="match status" value="1"/>
</dbReference>
<dbReference type="InterPro" id="IPR008979">
    <property type="entry name" value="Galactose-bd-like_sf"/>
</dbReference>
<keyword evidence="6 9" id="KW-0645">Protease</keyword>
<evidence type="ECO:0000256" key="10">
    <source>
        <dbReference type="SAM" id="MobiDB-lite"/>
    </source>
</evidence>
<feature type="region of interest" description="Disordered" evidence="10">
    <location>
        <begin position="267"/>
        <end position="286"/>
    </location>
</feature>
<evidence type="ECO:0000256" key="7">
    <source>
        <dbReference type="ARBA" id="ARBA00022801"/>
    </source>
</evidence>
<dbReference type="EC" id="3.4.14.11" evidence="9"/>
<dbReference type="SUPFAM" id="SSF53474">
    <property type="entry name" value="alpha/beta-Hydrolases"/>
    <property type="match status" value="1"/>
</dbReference>
<proteinExistence type="inferred from homology"/>
<sequence length="819" mass="92084">MFLRTELTMKNHQFGRITESLADELAELRTIRFLDASQIQETDPKKALANLLSRAFSPITQDAHTLTDRFKRLLATDEVDLATFFERPDLKLTPAVFARLSLQLLAFEPEVDYDLDQPLTAYASLQLPFFEVQTFQHASDVWHAWYHLLTTHTKHGETYLDYLAQLGYFRPFYNVTTQPIFFNGKAQPVFDPHSLIREVVYVEAPLDSDQDGQRDLLKVQVIRPQVTETGYRAPVLYTASPYHLGTNDQWGQALTHQVDQALTEKPVTPAATTSEPKPSSVAPLPPKRIPAGYTQEASEHFAPENGYHLNDYFLSRGFAVVYAAGIGTRGSQGFRDTGSVAETLSTVAVIEWLNGQRQAFTNQCDQLAIDAWWSNRHIAMTGRSYLGTLATAAASTGVDGLKTVIAEAAISSWYDYYRDHGLVAAPDTFQGEDMDVLAAEVFSRRLDAGDYLKVKSAFGKTLNAIAKAQARANGNYSTYWDARNYLNQLSAIKADVVVIHGLNDWNVKPRHAYQLWQGLRDLPITKKLILHQGQHIYINNFRSLDVTDMLNLWLTNKLFDLDNGADTQLPAVLVQDNVSPETWHTYPDWPSSAQAKQTLYLGGNQLSPNPGPSQTQMTTYSDHLPDQQFNHYRKQIAAWQHDLLTDELGSPMANNRLLFKGPKLTQDWYLNGVPQVTLTISSDHPFGLVSCQLVDFGPAHRLTTKPTLLAKNQLSGAYDWRKDDLVEFTLNPQVSPYKMITKGHLNLQNQTSLWQANAVNPGQFYTVTLPLQPTVYHLPAGRQLGLVIYATDFATTIRGNQPIHYTVDLTKSRLDLPLN</sequence>
<comment type="similarity">
    <text evidence="3 9">Belongs to the peptidase S15 family.</text>
</comment>
<feature type="domain" description="X-Prolyl dipeptidyl aminopeptidase PepX N-terminal" evidence="12">
    <location>
        <begin position="9"/>
        <end position="168"/>
    </location>
</feature>
<dbReference type="InterPro" id="IPR015251">
    <property type="entry name" value="PepX_N_dom"/>
</dbReference>
<dbReference type="GO" id="GO:0006508">
    <property type="term" value="P:proteolysis"/>
    <property type="evidence" value="ECO:0007669"/>
    <property type="project" value="UniProtKB-KW"/>
</dbReference>
<evidence type="ECO:0000256" key="5">
    <source>
        <dbReference type="ARBA" id="ARBA00022438"/>
    </source>
</evidence>
<evidence type="ECO:0000256" key="6">
    <source>
        <dbReference type="ARBA" id="ARBA00022670"/>
    </source>
</evidence>
<comment type="function">
    <text evidence="2 9">Removes N-terminal dipeptides sequentially from polypeptides having unsubstituted N-termini provided that the penultimate residue is proline.</text>
</comment>
<dbReference type="Pfam" id="PF02129">
    <property type="entry name" value="Peptidase_S15"/>
    <property type="match status" value="1"/>
</dbReference>
<keyword evidence="7 9" id="KW-0378">Hydrolase</keyword>
<comment type="subunit">
    <text evidence="4 9">Homodimer.</text>
</comment>
<evidence type="ECO:0000256" key="8">
    <source>
        <dbReference type="ARBA" id="ARBA00022825"/>
    </source>
</evidence>
<dbReference type="AlphaFoldDB" id="A0A0R2G6Y3"/>
<dbReference type="Gene3D" id="2.60.120.260">
    <property type="entry name" value="Galactose-binding domain-like"/>
    <property type="match status" value="1"/>
</dbReference>
<evidence type="ECO:0000256" key="2">
    <source>
        <dbReference type="ARBA" id="ARBA00003997"/>
    </source>
</evidence>
<accession>A0A0R2G6Y3</accession>